<feature type="domain" description="Response regulatory" evidence="2">
    <location>
        <begin position="12"/>
        <end position="128"/>
    </location>
</feature>
<dbReference type="PROSITE" id="PS50887">
    <property type="entry name" value="GGDEF"/>
    <property type="match status" value="1"/>
</dbReference>
<sequence length="715" mass="81137">MLPSETEKTLGKVLVVDDDNFTRQLCRTALERHGFKVDIALNGQESLYKFNLLKPDLVIMDVNMPLMDGYQTCKALRQDPFSRDVPIIIITGMNDYDSISKAFKAGATDFLTKPISWVILAQRCIYALRASRAFRALREQEQGLEMAQKIAHIGSWDWKISEKAIFWTEELHHILGFAPNVPRTFDQLLSTVHPEDRPGLENLMQGVFQNATPFSRDHRIIRTDGSERYVHQEVVVTADSKGIPTRIRGIIQDITDRKKNEQEIRRLAYFDSLTGLPNLVFFKESLRQSFTSRIQQCYMGIYFIDLDSFKKINETFGHAFGDQLILEVAKRLKSLSGNLFTPNDPMATPMLLGHAGGGRFLFFINNLVQREQVEDVAKRILGILEQPYLLARRELYVTASIGICVHPHHGNDPDLLMKNVERAMYHAKELGKNNYQFYSPALDKSAEERLALESHLRKALEKEELLLYFQPQMELATHRIIGAEALIRWNHQEKGMISPGHFIPLAEENGLILPIGAWAIQKACEINKTWQQAGYPPITMAVNLSGRQFLHQPIVEIIAQALKDTGLDPQYLEVEITESLMMVNVDESIEILKRLRNMGVKIAIDDFGTGYSSLAYLTKFPIDILKIDSSFVFRILESEGALAITSAIVAMSQRLGLKVIAEGVEKTAHLRLLKDMGCDIIQGYLLARPAAPEDIAPMLTPKYFENIEHGEQQEN</sequence>
<dbReference type="Proteomes" id="UP000663929">
    <property type="component" value="Chromosome"/>
</dbReference>
<dbReference type="SMART" id="SM00086">
    <property type="entry name" value="PAC"/>
    <property type="match status" value="1"/>
</dbReference>
<dbReference type="InterPro" id="IPR011006">
    <property type="entry name" value="CheY-like_superfamily"/>
</dbReference>
<dbReference type="NCBIfam" id="TIGR00254">
    <property type="entry name" value="GGDEF"/>
    <property type="match status" value="1"/>
</dbReference>
<name>A0A8A4TI67_SULCO</name>
<dbReference type="KEGG" id="scor:J3U87_26680"/>
<evidence type="ECO:0000259" key="2">
    <source>
        <dbReference type="PROSITE" id="PS50110"/>
    </source>
</evidence>
<dbReference type="CDD" id="cd01948">
    <property type="entry name" value="EAL"/>
    <property type="match status" value="1"/>
</dbReference>
<evidence type="ECO:0000313" key="7">
    <source>
        <dbReference type="Proteomes" id="UP000663929"/>
    </source>
</evidence>
<dbReference type="CDD" id="cd00130">
    <property type="entry name" value="PAS"/>
    <property type="match status" value="1"/>
</dbReference>
<dbReference type="SMART" id="SM00448">
    <property type="entry name" value="REC"/>
    <property type="match status" value="1"/>
</dbReference>
<dbReference type="Pfam" id="PF00990">
    <property type="entry name" value="GGDEF"/>
    <property type="match status" value="1"/>
</dbReference>
<reference evidence="6" key="1">
    <citation type="submission" date="2021-03" db="EMBL/GenBank/DDBJ databases">
        <title>Acanthopleuribacteraceae sp. M133.</title>
        <authorList>
            <person name="Wang G."/>
        </authorList>
    </citation>
    <scope>NUCLEOTIDE SEQUENCE</scope>
    <source>
        <strain evidence="6">M133</strain>
    </source>
</reference>
<protein>
    <submittedName>
        <fullName evidence="6">EAL domain-containing protein</fullName>
    </submittedName>
</protein>
<dbReference type="SUPFAM" id="SSF52172">
    <property type="entry name" value="CheY-like"/>
    <property type="match status" value="1"/>
</dbReference>
<evidence type="ECO:0000259" key="3">
    <source>
        <dbReference type="PROSITE" id="PS50113"/>
    </source>
</evidence>
<dbReference type="Gene3D" id="3.30.450.20">
    <property type="entry name" value="PAS domain"/>
    <property type="match status" value="1"/>
</dbReference>
<dbReference type="SUPFAM" id="SSF55785">
    <property type="entry name" value="PYP-like sensor domain (PAS domain)"/>
    <property type="match status" value="1"/>
</dbReference>
<feature type="modified residue" description="4-aspartylphosphate" evidence="1">
    <location>
        <position position="61"/>
    </location>
</feature>
<dbReference type="InterPro" id="IPR001789">
    <property type="entry name" value="Sig_transdc_resp-reg_receiver"/>
</dbReference>
<dbReference type="PROSITE" id="PS50110">
    <property type="entry name" value="RESPONSE_REGULATORY"/>
    <property type="match status" value="1"/>
</dbReference>
<dbReference type="PANTHER" id="PTHR44757:SF2">
    <property type="entry name" value="BIOFILM ARCHITECTURE MAINTENANCE PROTEIN MBAA"/>
    <property type="match status" value="1"/>
</dbReference>
<dbReference type="SUPFAM" id="SSF141868">
    <property type="entry name" value="EAL domain-like"/>
    <property type="match status" value="1"/>
</dbReference>
<dbReference type="Pfam" id="PF08447">
    <property type="entry name" value="PAS_3"/>
    <property type="match status" value="1"/>
</dbReference>
<dbReference type="AlphaFoldDB" id="A0A8A4TI67"/>
<dbReference type="InterPro" id="IPR000014">
    <property type="entry name" value="PAS"/>
</dbReference>
<evidence type="ECO:0000256" key="1">
    <source>
        <dbReference type="PROSITE-ProRule" id="PRU00169"/>
    </source>
</evidence>
<evidence type="ECO:0000259" key="5">
    <source>
        <dbReference type="PROSITE" id="PS50887"/>
    </source>
</evidence>
<dbReference type="InterPro" id="IPR001610">
    <property type="entry name" value="PAC"/>
</dbReference>
<evidence type="ECO:0000313" key="6">
    <source>
        <dbReference type="EMBL" id="QTD49187.1"/>
    </source>
</evidence>
<dbReference type="InterPro" id="IPR052155">
    <property type="entry name" value="Biofilm_reg_signaling"/>
</dbReference>
<dbReference type="EMBL" id="CP071793">
    <property type="protein sequence ID" value="QTD49187.1"/>
    <property type="molecule type" value="Genomic_DNA"/>
</dbReference>
<dbReference type="PANTHER" id="PTHR44757">
    <property type="entry name" value="DIGUANYLATE CYCLASE DGCP"/>
    <property type="match status" value="1"/>
</dbReference>
<proteinExistence type="predicted"/>
<keyword evidence="7" id="KW-1185">Reference proteome</keyword>
<dbReference type="InterPro" id="IPR035919">
    <property type="entry name" value="EAL_sf"/>
</dbReference>
<dbReference type="InterPro" id="IPR029787">
    <property type="entry name" value="Nucleotide_cyclase"/>
</dbReference>
<dbReference type="PROSITE" id="PS50113">
    <property type="entry name" value="PAC"/>
    <property type="match status" value="1"/>
</dbReference>
<dbReference type="RefSeq" id="WP_237378829.1">
    <property type="nucleotide sequence ID" value="NZ_CP071793.1"/>
</dbReference>
<accession>A0A8A4TI67</accession>
<dbReference type="Gene3D" id="3.40.50.2300">
    <property type="match status" value="1"/>
</dbReference>
<dbReference type="Pfam" id="PF00563">
    <property type="entry name" value="EAL"/>
    <property type="match status" value="1"/>
</dbReference>
<dbReference type="CDD" id="cd01949">
    <property type="entry name" value="GGDEF"/>
    <property type="match status" value="1"/>
</dbReference>
<feature type="domain" description="EAL" evidence="4">
    <location>
        <begin position="449"/>
        <end position="703"/>
    </location>
</feature>
<dbReference type="PROSITE" id="PS50883">
    <property type="entry name" value="EAL"/>
    <property type="match status" value="1"/>
</dbReference>
<dbReference type="InterPro" id="IPR000160">
    <property type="entry name" value="GGDEF_dom"/>
</dbReference>
<dbReference type="InterPro" id="IPR043128">
    <property type="entry name" value="Rev_trsase/Diguanyl_cyclase"/>
</dbReference>
<dbReference type="Gene3D" id="2.10.70.100">
    <property type="match status" value="1"/>
</dbReference>
<dbReference type="InterPro" id="IPR000700">
    <property type="entry name" value="PAS-assoc_C"/>
</dbReference>
<dbReference type="SMART" id="SM00052">
    <property type="entry name" value="EAL"/>
    <property type="match status" value="1"/>
</dbReference>
<dbReference type="InterPro" id="IPR013655">
    <property type="entry name" value="PAS_fold_3"/>
</dbReference>
<dbReference type="InterPro" id="IPR001633">
    <property type="entry name" value="EAL_dom"/>
</dbReference>
<dbReference type="InterPro" id="IPR035965">
    <property type="entry name" value="PAS-like_dom_sf"/>
</dbReference>
<keyword evidence="1" id="KW-0597">Phosphoprotein</keyword>
<dbReference type="Gene3D" id="3.20.20.450">
    <property type="entry name" value="EAL domain"/>
    <property type="match status" value="1"/>
</dbReference>
<gene>
    <name evidence="6" type="ORF">J3U87_26680</name>
</gene>
<dbReference type="GO" id="GO:0000160">
    <property type="term" value="P:phosphorelay signal transduction system"/>
    <property type="evidence" value="ECO:0007669"/>
    <property type="project" value="InterPro"/>
</dbReference>
<dbReference type="NCBIfam" id="TIGR00229">
    <property type="entry name" value="sensory_box"/>
    <property type="match status" value="1"/>
</dbReference>
<dbReference type="Gene3D" id="3.30.70.270">
    <property type="match status" value="1"/>
</dbReference>
<evidence type="ECO:0000259" key="4">
    <source>
        <dbReference type="PROSITE" id="PS50883"/>
    </source>
</evidence>
<organism evidence="6 7">
    <name type="scientific">Sulfidibacter corallicola</name>
    <dbReference type="NCBI Taxonomy" id="2818388"/>
    <lineage>
        <taxon>Bacteria</taxon>
        <taxon>Pseudomonadati</taxon>
        <taxon>Acidobacteriota</taxon>
        <taxon>Holophagae</taxon>
        <taxon>Acanthopleuribacterales</taxon>
        <taxon>Acanthopleuribacteraceae</taxon>
        <taxon>Sulfidibacter</taxon>
    </lineage>
</organism>
<feature type="domain" description="PAC" evidence="3">
    <location>
        <begin position="214"/>
        <end position="266"/>
    </location>
</feature>
<dbReference type="FunFam" id="3.20.20.450:FF:000001">
    <property type="entry name" value="Cyclic di-GMP phosphodiesterase yahA"/>
    <property type="match status" value="1"/>
</dbReference>
<feature type="domain" description="GGDEF" evidence="5">
    <location>
        <begin position="297"/>
        <end position="440"/>
    </location>
</feature>
<dbReference type="SUPFAM" id="SSF55073">
    <property type="entry name" value="Nucleotide cyclase"/>
    <property type="match status" value="1"/>
</dbReference>
<dbReference type="Pfam" id="PF00072">
    <property type="entry name" value="Response_reg"/>
    <property type="match status" value="1"/>
</dbReference>
<dbReference type="SMART" id="SM00267">
    <property type="entry name" value="GGDEF"/>
    <property type="match status" value="1"/>
</dbReference>